<reference evidence="2" key="1">
    <citation type="submission" date="2025-05" db="UniProtKB">
        <authorList>
            <consortium name="EnsemblMetazoa"/>
        </authorList>
    </citation>
    <scope>IDENTIFICATION</scope>
</reference>
<dbReference type="PANTHER" id="PTHR10773:SF19">
    <property type="match status" value="1"/>
</dbReference>
<dbReference type="GeneID" id="126883230"/>
<organism evidence="2 3">
    <name type="scientific">Diabrotica virgifera virgifera</name>
    <name type="common">western corn rootworm</name>
    <dbReference type="NCBI Taxonomy" id="50390"/>
    <lineage>
        <taxon>Eukaryota</taxon>
        <taxon>Metazoa</taxon>
        <taxon>Ecdysozoa</taxon>
        <taxon>Arthropoda</taxon>
        <taxon>Hexapoda</taxon>
        <taxon>Insecta</taxon>
        <taxon>Pterygota</taxon>
        <taxon>Neoptera</taxon>
        <taxon>Endopterygota</taxon>
        <taxon>Coleoptera</taxon>
        <taxon>Polyphaga</taxon>
        <taxon>Cucujiformia</taxon>
        <taxon>Chrysomeloidea</taxon>
        <taxon>Chrysomelidae</taxon>
        <taxon>Galerucinae</taxon>
        <taxon>Diabroticina</taxon>
        <taxon>Diabroticites</taxon>
        <taxon>Diabrotica</taxon>
    </lineage>
</organism>
<feature type="region of interest" description="Disordered" evidence="1">
    <location>
        <begin position="385"/>
        <end position="410"/>
    </location>
</feature>
<evidence type="ECO:0000256" key="1">
    <source>
        <dbReference type="SAM" id="MobiDB-lite"/>
    </source>
</evidence>
<evidence type="ECO:0000313" key="3">
    <source>
        <dbReference type="Proteomes" id="UP001652700"/>
    </source>
</evidence>
<keyword evidence="3" id="KW-1185">Reference proteome</keyword>
<name>A0ABM5K2Q7_DIAVI</name>
<dbReference type="PANTHER" id="PTHR10773">
    <property type="entry name" value="DNA-DIRECTED RNA POLYMERASES I, II, AND III SUBUNIT RPABC2"/>
    <property type="match status" value="1"/>
</dbReference>
<accession>A0ABM5K2Q7</accession>
<protein>
    <submittedName>
        <fullName evidence="2">Uncharacterized protein</fullName>
    </submittedName>
</protein>
<evidence type="ECO:0000313" key="2">
    <source>
        <dbReference type="EnsemblMetazoa" id="XP_050504465.1"/>
    </source>
</evidence>
<dbReference type="Proteomes" id="UP001652700">
    <property type="component" value="Unplaced"/>
</dbReference>
<sequence length="410" mass="48184">MYLRADTTLPIMYDLYKQQVNNSPVSFSKYKNVFLTHFNFRRNPLKKDTCNLCDKLEILINNSATEEQVKYKTERDNHIDSAEEARQALNADRKRAKFDEQLEVLCFDMEKTLPLPRIPTNVVFYKRQLWLYNLGIHTAKHNKGHCYVWLEGEAGRGAQEVGSCLFRHVLKARDMEACKHLILWSDSCGGQNRNIKIVLMLNAIFDVHPLLERITLRFLTSGHSFLPNDTDFGDIECALKFQQRMYSPVDYMNVMSSCRKKNPLIVHKMKMEHFFGTCNLEKRVVNRKVDIFNNKINWLKFKEIELRKECREKLFVKYSFHEEAHEISLQKKRGRPSSELYQNFKESLVLLWPDGKPIPDKKLEDLKFLLSLIPKDAKEFYKKLTGDPNMEDDIDGLNGPLDFDLEDDEL</sequence>
<dbReference type="RefSeq" id="XP_050504465.1">
    <property type="nucleotide sequence ID" value="XM_050648508.1"/>
</dbReference>
<proteinExistence type="predicted"/>
<dbReference type="EnsemblMetazoa" id="XM_050648508.1">
    <property type="protein sequence ID" value="XP_050504465.1"/>
    <property type="gene ID" value="LOC126883230"/>
</dbReference>